<feature type="transmembrane region" description="Helical" evidence="1">
    <location>
        <begin position="112"/>
        <end position="138"/>
    </location>
</feature>
<dbReference type="Pfam" id="PF01970">
    <property type="entry name" value="TctA"/>
    <property type="match status" value="1"/>
</dbReference>
<accession>A0A9J6PCD2</accession>
<keyword evidence="4" id="KW-1185">Reference proteome</keyword>
<feature type="transmembrane region" description="Helical" evidence="1">
    <location>
        <begin position="167"/>
        <end position="186"/>
    </location>
</feature>
<feature type="transmembrane region" description="Helical" evidence="1">
    <location>
        <begin position="356"/>
        <end position="380"/>
    </location>
</feature>
<sequence>MLSQILEGMSLALHVDALLGIVIGVAVGQVLGAIPGLTASMAVALLIPFTFYFDPWVGIPMMLGMFKGSLFGSSMAAILIRTPGAPAAAATVLDGGPLADQGKGGKAMQTALAASVFGDTFSDICLILASGVLAAIAIRFGPGEYVLLIAFSLLTLASLSGKSAWKATVATLLGLVFGAIGLDPMLGTERLTFGQLDLFDGLGLIPVLIGVLAVSEVFMQMGKPLTHLASKTVEFSAKREDNRLSWLEFRGLLPCLTRSSVIGTIVGALPGLGATIAAFLAYNDARNISRTPEKFGKGALEGVAAPEAANNAVSGSNMIPLLAFGIPGDVAAALILGAFLIQGITPGPVAFQANPVPLYAIFTAMLLANAVNFGIGKAFIPLAKRMVAVPKRLLFPGVLIIASAGAYAIRGSLFDVQLTLVSGAVGYAMLRLGFPPVPMLIGFILTPILEKSLRQTVLVVSAADGWLDYVLSRPVLMVLLVLFAAVSVMMLRKRMQFVRQSTGAGDLASDE</sequence>
<evidence type="ECO:0000313" key="4">
    <source>
        <dbReference type="Proteomes" id="UP001055804"/>
    </source>
</evidence>
<feature type="transmembrane region" description="Helical" evidence="1">
    <location>
        <begin position="145"/>
        <end position="161"/>
    </location>
</feature>
<feature type="domain" description="DUF112" evidence="2">
    <location>
        <begin position="18"/>
        <end position="440"/>
    </location>
</feature>
<protein>
    <submittedName>
        <fullName evidence="3">Tripartite tricarboxylate transporter permease</fullName>
    </submittedName>
</protein>
<dbReference type="PANTHER" id="PTHR35342:SF5">
    <property type="entry name" value="TRICARBOXYLIC TRANSPORT PROTEIN"/>
    <property type="match status" value="1"/>
</dbReference>
<comment type="caution">
    <text evidence="3">The sequence shown here is derived from an EMBL/GenBank/DDBJ whole genome shotgun (WGS) entry which is preliminary data.</text>
</comment>
<keyword evidence="1" id="KW-0472">Membrane</keyword>
<evidence type="ECO:0000259" key="2">
    <source>
        <dbReference type="Pfam" id="PF01970"/>
    </source>
</evidence>
<feature type="transmembrane region" description="Helical" evidence="1">
    <location>
        <begin position="261"/>
        <end position="282"/>
    </location>
</feature>
<keyword evidence="1" id="KW-0812">Transmembrane</keyword>
<dbReference type="Proteomes" id="UP001055804">
    <property type="component" value="Unassembled WGS sequence"/>
</dbReference>
<feature type="transmembrane region" description="Helical" evidence="1">
    <location>
        <begin position="474"/>
        <end position="491"/>
    </location>
</feature>
<dbReference type="EMBL" id="JAMZFT010000002">
    <property type="protein sequence ID" value="MCP1336965.1"/>
    <property type="molecule type" value="Genomic_DNA"/>
</dbReference>
<evidence type="ECO:0000256" key="1">
    <source>
        <dbReference type="SAM" id="Phobius"/>
    </source>
</evidence>
<gene>
    <name evidence="3" type="ORF">NJQ99_11135</name>
</gene>
<reference evidence="3" key="1">
    <citation type="submission" date="2022-06" db="EMBL/GenBank/DDBJ databases">
        <title>Isolation and Genomics of Futiania mangrovii gen. nov., sp. nov., a Rare and Metabolically-versatile member in the Class Alphaproteobacteria.</title>
        <authorList>
            <person name="Liu L."/>
            <person name="Huang W.-C."/>
            <person name="Pan J."/>
            <person name="Li J."/>
            <person name="Huang Y."/>
            <person name="Du H."/>
            <person name="Liu Y."/>
            <person name="Li M."/>
        </authorList>
    </citation>
    <scope>NUCLEOTIDE SEQUENCE</scope>
    <source>
        <strain evidence="3">FT118</strain>
    </source>
</reference>
<feature type="transmembrane region" description="Helical" evidence="1">
    <location>
        <begin position="12"/>
        <end position="31"/>
    </location>
</feature>
<keyword evidence="1" id="KW-1133">Transmembrane helix</keyword>
<dbReference type="PANTHER" id="PTHR35342">
    <property type="entry name" value="TRICARBOXYLIC TRANSPORT PROTEIN"/>
    <property type="match status" value="1"/>
</dbReference>
<dbReference type="AlphaFoldDB" id="A0A9J6PCD2"/>
<organism evidence="3 4">
    <name type="scientific">Futiania mangrovi</name>
    <dbReference type="NCBI Taxonomy" id="2959716"/>
    <lineage>
        <taxon>Bacteria</taxon>
        <taxon>Pseudomonadati</taxon>
        <taxon>Pseudomonadota</taxon>
        <taxon>Alphaproteobacteria</taxon>
        <taxon>Futianiales</taxon>
        <taxon>Futianiaceae</taxon>
        <taxon>Futiania</taxon>
    </lineage>
</organism>
<evidence type="ECO:0000313" key="3">
    <source>
        <dbReference type="EMBL" id="MCP1336965.1"/>
    </source>
</evidence>
<proteinExistence type="predicted"/>
<dbReference type="InterPro" id="IPR002823">
    <property type="entry name" value="DUF112_TM"/>
</dbReference>
<dbReference type="RefSeq" id="WP_269332905.1">
    <property type="nucleotide sequence ID" value="NZ_JAMZFT010000002.1"/>
</dbReference>
<name>A0A9J6PCD2_9PROT</name>
<feature type="transmembrane region" description="Helical" evidence="1">
    <location>
        <begin position="198"/>
        <end position="219"/>
    </location>
</feature>
<feature type="transmembrane region" description="Helical" evidence="1">
    <location>
        <begin position="392"/>
        <end position="409"/>
    </location>
</feature>
<feature type="transmembrane region" description="Helical" evidence="1">
    <location>
        <begin position="37"/>
        <end position="57"/>
    </location>
</feature>
<feature type="transmembrane region" description="Helical" evidence="1">
    <location>
        <begin position="321"/>
        <end position="344"/>
    </location>
</feature>